<dbReference type="PROSITE" id="PS50249">
    <property type="entry name" value="MPN"/>
    <property type="match status" value="1"/>
</dbReference>
<dbReference type="Pfam" id="PF14464">
    <property type="entry name" value="Prok-JAB"/>
    <property type="match status" value="1"/>
</dbReference>
<protein>
    <submittedName>
        <fullName evidence="7">Proteasome lid subunit RPN8/RPN11, contains Jab1/MPN metalloenzyme (JAMM) motif</fullName>
    </submittedName>
</protein>
<dbReference type="GO" id="GO:0008270">
    <property type="term" value="F:zinc ion binding"/>
    <property type="evidence" value="ECO:0007669"/>
    <property type="project" value="TreeGrafter"/>
</dbReference>
<keyword evidence="2" id="KW-0479">Metal-binding</keyword>
<dbReference type="GO" id="GO:0000502">
    <property type="term" value="C:proteasome complex"/>
    <property type="evidence" value="ECO:0007669"/>
    <property type="project" value="UniProtKB-KW"/>
</dbReference>
<evidence type="ECO:0000259" key="6">
    <source>
        <dbReference type="PROSITE" id="PS50249"/>
    </source>
</evidence>
<dbReference type="InterPro" id="IPR037518">
    <property type="entry name" value="MPN"/>
</dbReference>
<feature type="domain" description="MPN" evidence="6">
    <location>
        <begin position="6"/>
        <end position="138"/>
    </location>
</feature>
<dbReference type="Proteomes" id="UP000199387">
    <property type="component" value="Unassembled WGS sequence"/>
</dbReference>
<dbReference type="InterPro" id="IPR028090">
    <property type="entry name" value="JAB_dom_prok"/>
</dbReference>
<dbReference type="GO" id="GO:0006508">
    <property type="term" value="P:proteolysis"/>
    <property type="evidence" value="ECO:0007669"/>
    <property type="project" value="UniProtKB-KW"/>
</dbReference>
<reference evidence="7 8" key="1">
    <citation type="submission" date="2016-10" db="EMBL/GenBank/DDBJ databases">
        <authorList>
            <person name="de Groot N.N."/>
        </authorList>
    </citation>
    <scope>NUCLEOTIDE SEQUENCE [LARGE SCALE GENOMIC DNA]</scope>
    <source>
        <strain evidence="7 8">DSM 45514</strain>
    </source>
</reference>
<dbReference type="STRING" id="1236220.SAMN04488112_1224"/>
<gene>
    <name evidence="7" type="ORF">SAMN04488112_1224</name>
</gene>
<dbReference type="Gene3D" id="3.40.140.10">
    <property type="entry name" value="Cytidine Deaminase, domain 2"/>
    <property type="match status" value="1"/>
</dbReference>
<keyword evidence="8" id="KW-1185">Reference proteome</keyword>
<proteinExistence type="predicted"/>
<evidence type="ECO:0000256" key="3">
    <source>
        <dbReference type="ARBA" id="ARBA00022801"/>
    </source>
</evidence>
<keyword evidence="5" id="KW-0482">Metalloprotease</keyword>
<dbReference type="GO" id="GO:0008235">
    <property type="term" value="F:metalloexopeptidase activity"/>
    <property type="evidence" value="ECO:0007669"/>
    <property type="project" value="TreeGrafter"/>
</dbReference>
<evidence type="ECO:0000313" key="7">
    <source>
        <dbReference type="EMBL" id="SDC92218.1"/>
    </source>
</evidence>
<evidence type="ECO:0000256" key="4">
    <source>
        <dbReference type="ARBA" id="ARBA00022833"/>
    </source>
</evidence>
<accession>A0A1G6QIT2</accession>
<evidence type="ECO:0000313" key="8">
    <source>
        <dbReference type="Proteomes" id="UP000199387"/>
    </source>
</evidence>
<dbReference type="AlphaFoldDB" id="A0A1G6QIT2"/>
<dbReference type="RefSeq" id="WP_176758001.1">
    <property type="nucleotide sequence ID" value="NZ_FMZA01000022.1"/>
</dbReference>
<organism evidence="7 8">
    <name type="scientific">Melghirimyces thermohalophilus</name>
    <dbReference type="NCBI Taxonomy" id="1236220"/>
    <lineage>
        <taxon>Bacteria</taxon>
        <taxon>Bacillati</taxon>
        <taxon>Bacillota</taxon>
        <taxon>Bacilli</taxon>
        <taxon>Bacillales</taxon>
        <taxon>Thermoactinomycetaceae</taxon>
        <taxon>Melghirimyces</taxon>
    </lineage>
</organism>
<dbReference type="SUPFAM" id="SSF102712">
    <property type="entry name" value="JAB1/MPN domain"/>
    <property type="match status" value="1"/>
</dbReference>
<keyword evidence="7" id="KW-0647">Proteasome</keyword>
<evidence type="ECO:0000256" key="1">
    <source>
        <dbReference type="ARBA" id="ARBA00022670"/>
    </source>
</evidence>
<evidence type="ECO:0000256" key="2">
    <source>
        <dbReference type="ARBA" id="ARBA00022723"/>
    </source>
</evidence>
<dbReference type="CDD" id="cd08070">
    <property type="entry name" value="MPN_like"/>
    <property type="match status" value="1"/>
</dbReference>
<dbReference type="PANTHER" id="PTHR34858:SF1">
    <property type="entry name" value="CYSO-CYSTEINE PEPTIDASE"/>
    <property type="match status" value="1"/>
</dbReference>
<evidence type="ECO:0000256" key="5">
    <source>
        <dbReference type="ARBA" id="ARBA00023049"/>
    </source>
</evidence>
<dbReference type="EMBL" id="FMZA01000022">
    <property type="protein sequence ID" value="SDC92218.1"/>
    <property type="molecule type" value="Genomic_DNA"/>
</dbReference>
<keyword evidence="1" id="KW-0645">Protease</keyword>
<keyword evidence="4" id="KW-0862">Zinc</keyword>
<dbReference type="InterPro" id="IPR051929">
    <property type="entry name" value="VirAsm_ModProt"/>
</dbReference>
<name>A0A1G6QIT2_9BACL</name>
<dbReference type="SMART" id="SM00232">
    <property type="entry name" value="JAB_MPN"/>
    <property type="match status" value="1"/>
</dbReference>
<sequence>MAIPTITIGADVIRELEAHCLREKPFEGCGILAGSGNRITRFFPIPNRDRSPHSFSFEPRAYLSTLKQVRQEQLELLGIVHSHPCTDPHPSTRDIREWHYPQLISWILSLKGDQPRLSAYYIRDGQVIPVIYLVKDGSSDRME</sequence>
<keyword evidence="3" id="KW-0378">Hydrolase</keyword>
<dbReference type="PANTHER" id="PTHR34858">
    <property type="entry name" value="CYSO-CYSTEINE PEPTIDASE"/>
    <property type="match status" value="1"/>
</dbReference>
<dbReference type="InterPro" id="IPR000555">
    <property type="entry name" value="JAMM/MPN+_dom"/>
</dbReference>